<evidence type="ECO:0000259" key="8">
    <source>
        <dbReference type="Pfam" id="PF09335"/>
    </source>
</evidence>
<comment type="similarity">
    <text evidence="2 7">Belongs to the DedA family.</text>
</comment>
<comment type="caution">
    <text evidence="9">The sequence shown here is derived from an EMBL/GenBank/DDBJ whole genome shotgun (WGS) entry which is preliminary data.</text>
</comment>
<keyword evidence="4 7" id="KW-0812">Transmembrane</keyword>
<keyword evidence="3" id="KW-1003">Cell membrane</keyword>
<evidence type="ECO:0000256" key="5">
    <source>
        <dbReference type="ARBA" id="ARBA00022989"/>
    </source>
</evidence>
<comment type="caution">
    <text evidence="7">Lacks conserved residue(s) required for the propagation of feature annotation.</text>
</comment>
<evidence type="ECO:0000256" key="6">
    <source>
        <dbReference type="ARBA" id="ARBA00023136"/>
    </source>
</evidence>
<dbReference type="EMBL" id="JACXSV010000009">
    <property type="protein sequence ID" value="MBD3722897.1"/>
    <property type="molecule type" value="Genomic_DNA"/>
</dbReference>
<proteinExistence type="inferred from homology"/>
<keyword evidence="5 7" id="KW-1133">Transmembrane helix</keyword>
<reference evidence="9" key="1">
    <citation type="submission" date="2020-07" db="EMBL/GenBank/DDBJ databases">
        <title>Clinical and genomic characterization of carbapenemase-producing Enterobacterales causing secondary infections during the COVID-19 crisis at a New York City hospital.</title>
        <authorList>
            <person name="Gomez-Simmonds A."/>
            <person name="Annavajhala M.K."/>
            <person name="Uhlemann A.-C."/>
        </authorList>
    </citation>
    <scope>NUCLEOTIDE SEQUENCE</scope>
    <source>
        <strain evidence="9">KP1826</strain>
    </source>
</reference>
<accession>A0A927E0I5</accession>
<gene>
    <name evidence="9" type="ORF">IE978_23595</name>
</gene>
<name>A0A927E0I5_KLEPN</name>
<keyword evidence="6 7" id="KW-0472">Membrane</keyword>
<dbReference type="PANTHER" id="PTHR30353:SF15">
    <property type="entry name" value="INNER MEMBRANE PROTEIN YABI"/>
    <property type="match status" value="1"/>
</dbReference>
<dbReference type="GO" id="GO:0005886">
    <property type="term" value="C:plasma membrane"/>
    <property type="evidence" value="ECO:0007669"/>
    <property type="project" value="UniProtKB-SubCell"/>
</dbReference>
<dbReference type="InterPro" id="IPR032816">
    <property type="entry name" value="VTT_dom"/>
</dbReference>
<protein>
    <submittedName>
        <fullName evidence="9">DedA family protein</fullName>
    </submittedName>
</protein>
<evidence type="ECO:0000256" key="2">
    <source>
        <dbReference type="ARBA" id="ARBA00010792"/>
    </source>
</evidence>
<evidence type="ECO:0000256" key="1">
    <source>
        <dbReference type="ARBA" id="ARBA00004651"/>
    </source>
</evidence>
<comment type="subcellular location">
    <subcellularLocation>
        <location evidence="7">Cell inner membrane</location>
        <topology evidence="7">Multi-pass membrane protein</topology>
    </subcellularLocation>
    <subcellularLocation>
        <location evidence="1">Cell membrane</location>
        <topology evidence="1">Multi-pass membrane protein</topology>
    </subcellularLocation>
</comment>
<evidence type="ECO:0000256" key="7">
    <source>
        <dbReference type="RuleBase" id="RU367016"/>
    </source>
</evidence>
<feature type="transmembrane region" description="Helical" evidence="7">
    <location>
        <begin position="58"/>
        <end position="77"/>
    </location>
</feature>
<dbReference type="AlphaFoldDB" id="A0A927E0I5"/>
<evidence type="ECO:0000256" key="3">
    <source>
        <dbReference type="ARBA" id="ARBA00022475"/>
    </source>
</evidence>
<evidence type="ECO:0000313" key="10">
    <source>
        <dbReference type="Proteomes" id="UP000598328"/>
    </source>
</evidence>
<evidence type="ECO:0000313" key="9">
    <source>
        <dbReference type="EMBL" id="MBD3722897.1"/>
    </source>
</evidence>
<feature type="domain" description="VTT" evidence="8">
    <location>
        <begin position="39"/>
        <end position="155"/>
    </location>
</feature>
<dbReference type="PANTHER" id="PTHR30353">
    <property type="entry name" value="INNER MEMBRANE PROTEIN DEDA-RELATED"/>
    <property type="match status" value="1"/>
</dbReference>
<dbReference type="Proteomes" id="UP000598328">
    <property type="component" value="Unassembled WGS sequence"/>
</dbReference>
<sequence>MSLIISLIESAQDHYPWVLLIVFLLTFTKSCALVSLAIPGTSGLLLLGTFASASLGHFLLMWSSASLGAIGGFWLSWRLGIRYRHRLTHLRWLTAERLARSRLFFQRYGPWAIFFSRFLSPLRATLPFVSGASSLPLWSFQLANVSSGLLWPLLLLAPALSASVCGEKLCLSKRFRKSAICSRIRISTLSLNYF</sequence>
<dbReference type="Pfam" id="PF09335">
    <property type="entry name" value="VTT_dom"/>
    <property type="match status" value="1"/>
</dbReference>
<keyword evidence="7" id="KW-0997">Cell inner membrane</keyword>
<dbReference type="InterPro" id="IPR032818">
    <property type="entry name" value="DedA-like"/>
</dbReference>
<organism evidence="9 10">
    <name type="scientific">Klebsiella pneumoniae</name>
    <dbReference type="NCBI Taxonomy" id="573"/>
    <lineage>
        <taxon>Bacteria</taxon>
        <taxon>Pseudomonadati</taxon>
        <taxon>Pseudomonadota</taxon>
        <taxon>Gammaproteobacteria</taxon>
        <taxon>Enterobacterales</taxon>
        <taxon>Enterobacteriaceae</taxon>
        <taxon>Klebsiella/Raoultella group</taxon>
        <taxon>Klebsiella</taxon>
        <taxon>Klebsiella pneumoniae complex</taxon>
    </lineage>
</organism>
<feature type="transmembrane region" description="Helical" evidence="7">
    <location>
        <begin position="17"/>
        <end position="38"/>
    </location>
</feature>
<evidence type="ECO:0000256" key="4">
    <source>
        <dbReference type="ARBA" id="ARBA00022692"/>
    </source>
</evidence>